<evidence type="ECO:0000256" key="1">
    <source>
        <dbReference type="SAM" id="MobiDB-lite"/>
    </source>
</evidence>
<gene>
    <name evidence="2" type="ORF">MELLADRAFT_84639</name>
</gene>
<feature type="compositionally biased region" description="Polar residues" evidence="1">
    <location>
        <begin position="229"/>
        <end position="241"/>
    </location>
</feature>
<dbReference type="OrthoDB" id="2502018at2759"/>
<proteinExistence type="predicted"/>
<reference evidence="3" key="1">
    <citation type="journal article" date="2011" name="Proc. Natl. Acad. Sci. U.S.A.">
        <title>Obligate biotrophy features unraveled by the genomic analysis of rust fungi.</title>
        <authorList>
            <person name="Duplessis S."/>
            <person name="Cuomo C.A."/>
            <person name="Lin Y.-C."/>
            <person name="Aerts A."/>
            <person name="Tisserant E."/>
            <person name="Veneault-Fourrey C."/>
            <person name="Joly D.L."/>
            <person name="Hacquard S."/>
            <person name="Amselem J."/>
            <person name="Cantarel B.L."/>
            <person name="Chiu R."/>
            <person name="Coutinho P.M."/>
            <person name="Feau N."/>
            <person name="Field M."/>
            <person name="Frey P."/>
            <person name="Gelhaye E."/>
            <person name="Goldberg J."/>
            <person name="Grabherr M.G."/>
            <person name="Kodira C.D."/>
            <person name="Kohler A."/>
            <person name="Kuees U."/>
            <person name="Lindquist E.A."/>
            <person name="Lucas S.M."/>
            <person name="Mago R."/>
            <person name="Mauceli E."/>
            <person name="Morin E."/>
            <person name="Murat C."/>
            <person name="Pangilinan J.L."/>
            <person name="Park R."/>
            <person name="Pearson M."/>
            <person name="Quesneville H."/>
            <person name="Rouhier N."/>
            <person name="Sakthikumar S."/>
            <person name="Salamov A.A."/>
            <person name="Schmutz J."/>
            <person name="Selles B."/>
            <person name="Shapiro H."/>
            <person name="Tanguay P."/>
            <person name="Tuskan G.A."/>
            <person name="Henrissat B."/>
            <person name="Van de Peer Y."/>
            <person name="Rouze P."/>
            <person name="Ellis J.G."/>
            <person name="Dodds P.N."/>
            <person name="Schein J.E."/>
            <person name="Zhong S."/>
            <person name="Hamelin R.C."/>
            <person name="Grigoriev I.V."/>
            <person name="Szabo L.J."/>
            <person name="Martin F."/>
        </authorList>
    </citation>
    <scope>NUCLEOTIDE SEQUENCE [LARGE SCALE GENOMIC DNA]</scope>
    <source>
        <strain evidence="3">98AG31 / pathotype 3-4-7</strain>
    </source>
</reference>
<dbReference type="EMBL" id="GL883100">
    <property type="protein sequence ID" value="EGG08462.1"/>
    <property type="molecule type" value="Genomic_DNA"/>
</dbReference>
<feature type="region of interest" description="Disordered" evidence="1">
    <location>
        <begin position="221"/>
        <end position="284"/>
    </location>
</feature>
<dbReference type="SUPFAM" id="SSF52047">
    <property type="entry name" value="RNI-like"/>
    <property type="match status" value="1"/>
</dbReference>
<protein>
    <submittedName>
        <fullName evidence="2">Uncharacterized protein</fullName>
    </submittedName>
</protein>
<evidence type="ECO:0000313" key="3">
    <source>
        <dbReference type="Proteomes" id="UP000001072"/>
    </source>
</evidence>
<organism evidence="3">
    <name type="scientific">Melampsora larici-populina (strain 98AG31 / pathotype 3-4-7)</name>
    <name type="common">Poplar leaf rust fungus</name>
    <dbReference type="NCBI Taxonomy" id="747676"/>
    <lineage>
        <taxon>Eukaryota</taxon>
        <taxon>Fungi</taxon>
        <taxon>Dikarya</taxon>
        <taxon>Basidiomycota</taxon>
        <taxon>Pucciniomycotina</taxon>
        <taxon>Pucciniomycetes</taxon>
        <taxon>Pucciniales</taxon>
        <taxon>Melampsoraceae</taxon>
        <taxon>Melampsora</taxon>
    </lineage>
</organism>
<dbReference type="Gene3D" id="3.80.10.10">
    <property type="entry name" value="Ribonuclease Inhibitor"/>
    <property type="match status" value="1"/>
</dbReference>
<evidence type="ECO:0000313" key="2">
    <source>
        <dbReference type="EMBL" id="EGG08462.1"/>
    </source>
</evidence>
<feature type="region of interest" description="Disordered" evidence="1">
    <location>
        <begin position="1"/>
        <end position="29"/>
    </location>
</feature>
<dbReference type="InParanoid" id="F4RFZ7"/>
<dbReference type="STRING" id="747676.F4RFZ7"/>
<accession>F4RFZ7</accession>
<dbReference type="Proteomes" id="UP000001072">
    <property type="component" value="Unassembled WGS sequence"/>
</dbReference>
<dbReference type="GeneID" id="18933550"/>
<feature type="compositionally biased region" description="Acidic residues" evidence="1">
    <location>
        <begin position="263"/>
        <end position="275"/>
    </location>
</feature>
<dbReference type="VEuPathDB" id="FungiDB:MELLADRAFT_84639"/>
<dbReference type="KEGG" id="mlr:MELLADRAFT_84639"/>
<keyword evidence="3" id="KW-1185">Reference proteome</keyword>
<dbReference type="AlphaFoldDB" id="F4RFZ7"/>
<sequence length="587" mass="67102">MVYDLRSKKHAAEKLNPSMGSSKPLPSESLSMPPLDIPSNLSSMPIEILELVVYWVYNLPSTRQEPQKNPIYQMHEEHRIRTFDKNYLRLRQKFRQKSDSLSLLDVRALASVNRLFYRLCCPSLYESINLEGCLTSAMYSAYMAIISRHSDHIRRIWWKASMSEKQALRMYYAPAPLYRDPKTQFKILLKILRYCPQLVDADLVLDQAHWILTESSDTPDPLSDLLTPASPQDDSSTSPQHDSTTLSDDDSSTSSDDKSPTSSDDESPTSSDDESATSSDGDGLTLSSDDIIQFERLHFTQPITQLPSLTSISLVSPGDRPPYAEQFVVDIIKNLSQLQSFTCSRIDHVYLKPRYIEEVVQPCRSPLGLHLASLTHLVELDLDNAVCFDFTWNHLDWKSSLTDLAIVDCPHVSVFGLHGFVKLFESTLTTLKLVGDPYHHDGPLNYDHILEDSSGYRFPFQLPNLTELTIANHLSIKFLRGFHLSKNISIILLGRTPGYKYQDLKELIQVQYWPNLKKLQITNHAPTHLRRKFAFSRRKILDLENLCQENGIEMNVIRVKDDDEYDYPSDTDDDQLSDFDNAIFGME</sequence>
<dbReference type="HOGENOM" id="CLU_038618_0_0_1"/>
<dbReference type="RefSeq" id="XP_007408048.1">
    <property type="nucleotide sequence ID" value="XM_007407986.1"/>
</dbReference>
<dbReference type="InterPro" id="IPR032675">
    <property type="entry name" value="LRR_dom_sf"/>
</dbReference>
<name>F4RFZ7_MELLP</name>